<dbReference type="Gene3D" id="3.30.420.10">
    <property type="entry name" value="Ribonuclease H-like superfamily/Ribonuclease H"/>
    <property type="match status" value="1"/>
</dbReference>
<dbReference type="Proteomes" id="UP000681722">
    <property type="component" value="Unassembled WGS sequence"/>
</dbReference>
<dbReference type="PANTHER" id="PTHR46060">
    <property type="entry name" value="MARINER MOS1 TRANSPOSASE-LIKE PROTEIN"/>
    <property type="match status" value="1"/>
</dbReference>
<reference evidence="1" key="1">
    <citation type="submission" date="2021-02" db="EMBL/GenBank/DDBJ databases">
        <authorList>
            <person name="Nowell W R."/>
        </authorList>
    </citation>
    <scope>NUCLEOTIDE SEQUENCE</scope>
</reference>
<evidence type="ECO:0008006" key="4">
    <source>
        <dbReference type="Google" id="ProtNLM"/>
    </source>
</evidence>
<dbReference type="EMBL" id="CAJNOQ010012082">
    <property type="protein sequence ID" value="CAF1291550.1"/>
    <property type="molecule type" value="Genomic_DNA"/>
</dbReference>
<evidence type="ECO:0000313" key="2">
    <source>
        <dbReference type="EMBL" id="CAF4097981.1"/>
    </source>
</evidence>
<dbReference type="PANTHER" id="PTHR46060:SF1">
    <property type="entry name" value="MARINER MOS1 TRANSPOSASE-LIKE PROTEIN"/>
    <property type="match status" value="1"/>
</dbReference>
<dbReference type="InterPro" id="IPR036397">
    <property type="entry name" value="RNaseH_sf"/>
</dbReference>
<dbReference type="InterPro" id="IPR052709">
    <property type="entry name" value="Transposase-MT_Hybrid"/>
</dbReference>
<dbReference type="Proteomes" id="UP000663829">
    <property type="component" value="Unassembled WGS sequence"/>
</dbReference>
<organism evidence="1 3">
    <name type="scientific">Didymodactylos carnosus</name>
    <dbReference type="NCBI Taxonomy" id="1234261"/>
    <lineage>
        <taxon>Eukaryota</taxon>
        <taxon>Metazoa</taxon>
        <taxon>Spiralia</taxon>
        <taxon>Gnathifera</taxon>
        <taxon>Rotifera</taxon>
        <taxon>Eurotatoria</taxon>
        <taxon>Bdelloidea</taxon>
        <taxon>Philodinida</taxon>
        <taxon>Philodinidae</taxon>
        <taxon>Didymodactylos</taxon>
    </lineage>
</organism>
<dbReference type="AlphaFoldDB" id="A0A815D1I2"/>
<evidence type="ECO:0000313" key="1">
    <source>
        <dbReference type="EMBL" id="CAF1291550.1"/>
    </source>
</evidence>
<keyword evidence="3" id="KW-1185">Reference proteome</keyword>
<dbReference type="EMBL" id="CAJOBC010033012">
    <property type="protein sequence ID" value="CAF4097981.1"/>
    <property type="molecule type" value="Genomic_DNA"/>
</dbReference>
<sequence length="183" mass="21546">MKPYGHCSTIRMEIRTYHYDPTTKEQSKVWVSQIDPRPTKSIPLERSETVTKRWYVDSCLPQVYETVSEWRQKTGLRGLILHDDNARPHRAGIVNEFLAENRVEPYRNPPCSPDLSPCDFFMFAKLKNQLRGIRFDDDNAMLNALEQAIGSLIKDDFKNCFDDWFIRMHKCIDADGQYFEKLH</sequence>
<dbReference type="GO" id="GO:0003676">
    <property type="term" value="F:nucleic acid binding"/>
    <property type="evidence" value="ECO:0007669"/>
    <property type="project" value="InterPro"/>
</dbReference>
<accession>A0A815D1I2</accession>
<protein>
    <recommendedName>
        <fullName evidence="4">Transposase</fullName>
    </recommendedName>
</protein>
<proteinExistence type="predicted"/>
<name>A0A815D1I2_9BILA</name>
<dbReference type="OrthoDB" id="10017160at2759"/>
<evidence type="ECO:0000313" key="3">
    <source>
        <dbReference type="Proteomes" id="UP000663829"/>
    </source>
</evidence>
<comment type="caution">
    <text evidence="1">The sequence shown here is derived from an EMBL/GenBank/DDBJ whole genome shotgun (WGS) entry which is preliminary data.</text>
</comment>
<gene>
    <name evidence="1" type="ORF">GPM918_LOCUS28063</name>
    <name evidence="2" type="ORF">SRO942_LOCUS28511</name>
</gene>